<keyword evidence="1" id="KW-1133">Transmembrane helix</keyword>
<keyword evidence="1" id="KW-0472">Membrane</keyword>
<organism evidence="2 3">
    <name type="scientific">Bacteroides cellulosilyticus</name>
    <dbReference type="NCBI Taxonomy" id="246787"/>
    <lineage>
        <taxon>Bacteria</taxon>
        <taxon>Pseudomonadati</taxon>
        <taxon>Bacteroidota</taxon>
        <taxon>Bacteroidia</taxon>
        <taxon>Bacteroidales</taxon>
        <taxon>Bacteroidaceae</taxon>
        <taxon>Bacteroides</taxon>
    </lineage>
</organism>
<reference evidence="2 3" key="1">
    <citation type="journal article" date="2015" name="Science">
        <title>Genetic determinants of in vivo fitness and diet responsiveness in multiple human gut Bacteroides.</title>
        <authorList>
            <person name="Wu M."/>
            <person name="McNulty N.P."/>
            <person name="Rodionov D.A."/>
            <person name="Khoroshkin M.S."/>
            <person name="Griffin N.W."/>
            <person name="Cheng J."/>
            <person name="Latreille P."/>
            <person name="Kerstetter R.A."/>
            <person name="Terrapon N."/>
            <person name="Henrissat B."/>
            <person name="Osterman A.L."/>
            <person name="Gordon J.I."/>
        </authorList>
    </citation>
    <scope>NUCLEOTIDE SEQUENCE [LARGE SCALE GENOMIC DNA]</scope>
    <source>
        <strain evidence="2 3">WH2</strain>
    </source>
</reference>
<proteinExistence type="predicted"/>
<keyword evidence="1" id="KW-0812">Transmembrane</keyword>
<evidence type="ECO:0000313" key="2">
    <source>
        <dbReference type="EMBL" id="ALJ58842.1"/>
    </source>
</evidence>
<dbReference type="PATRIC" id="fig|246787.4.peg.1633"/>
<dbReference type="EMBL" id="CP012801">
    <property type="protein sequence ID" value="ALJ58842.1"/>
    <property type="molecule type" value="Genomic_DNA"/>
</dbReference>
<dbReference type="Proteomes" id="UP000061809">
    <property type="component" value="Chromosome"/>
</dbReference>
<feature type="transmembrane region" description="Helical" evidence="1">
    <location>
        <begin position="6"/>
        <end position="24"/>
    </location>
</feature>
<protein>
    <submittedName>
        <fullName evidence="2">Uncharacterized protein</fullName>
    </submittedName>
</protein>
<evidence type="ECO:0000313" key="3">
    <source>
        <dbReference type="Proteomes" id="UP000061809"/>
    </source>
</evidence>
<name>A0A0P0G9E4_9BACE</name>
<accession>A0A0P0G9E4</accession>
<evidence type="ECO:0000256" key="1">
    <source>
        <dbReference type="SAM" id="Phobius"/>
    </source>
</evidence>
<dbReference type="AlphaFoldDB" id="A0A0P0G9E4"/>
<sequence length="29" mass="3158">MEDNEGCGIVGFIIVAAIVLRVIYKILAH</sequence>
<dbReference type="KEGG" id="bcel:BcellWH2_01588"/>
<gene>
    <name evidence="2" type="ORF">BcellWH2_01588</name>
</gene>